<keyword evidence="1" id="KW-0472">Membrane</keyword>
<evidence type="ECO:0000256" key="1">
    <source>
        <dbReference type="SAM" id="Phobius"/>
    </source>
</evidence>
<dbReference type="Pfam" id="PF11271">
    <property type="entry name" value="PorA"/>
    <property type="match status" value="1"/>
</dbReference>
<keyword evidence="1" id="KW-1133">Transmembrane helix</keyword>
<accession>A0A3G6J959</accession>
<evidence type="ECO:0008006" key="4">
    <source>
        <dbReference type="Google" id="ProtNLM"/>
    </source>
</evidence>
<dbReference type="KEGG" id="ccho:CCHOA_10280"/>
<sequence>MLPKSRLVSVFVLGLGIAMITAAVLGGAFVHRDARLPAAQEIATLAIVDPAAEVASAAGEELVTKPVTMQRHLTIADPFAADQAGVRIGYAWVADDGDPAGLIDASIWGYRINRITGLQISPTVVSSLPGMPPAKVELHGLTIKFPADIEQTTVQYVDPTLRATFPMNRTDAFTRDGRDIDVWTQTIPDSIVGEFYASPTNTGQVTTAAGVTRPVLKHYAAKRELHVDHRTGIIIAQREQVQLSYVTVDGEERFPTLRFDGINSDQSQQELLDFAATLPTGAGLLAIRILLAAGGALAVILGLIGVFGLFGRKQATRNLH</sequence>
<organism evidence="2 3">
    <name type="scientific">Corynebacterium choanae</name>
    <dbReference type="NCBI Taxonomy" id="1862358"/>
    <lineage>
        <taxon>Bacteria</taxon>
        <taxon>Bacillati</taxon>
        <taxon>Actinomycetota</taxon>
        <taxon>Actinomycetes</taxon>
        <taxon>Mycobacteriales</taxon>
        <taxon>Corynebacteriaceae</taxon>
        <taxon>Corynebacterium</taxon>
    </lineage>
</organism>
<evidence type="ECO:0000313" key="3">
    <source>
        <dbReference type="Proteomes" id="UP000269019"/>
    </source>
</evidence>
<proteinExistence type="predicted"/>
<dbReference type="Proteomes" id="UP000269019">
    <property type="component" value="Chromosome"/>
</dbReference>
<dbReference type="InterPro" id="IPR021424">
    <property type="entry name" value="PorA"/>
</dbReference>
<keyword evidence="3" id="KW-1185">Reference proteome</keyword>
<keyword evidence="1" id="KW-0812">Transmembrane</keyword>
<dbReference type="OrthoDB" id="153031at2"/>
<gene>
    <name evidence="2" type="ORF">CCHOA_10280</name>
</gene>
<protein>
    <recommendedName>
        <fullName evidence="4">DUF3068 domain-containing protein</fullName>
    </recommendedName>
</protein>
<reference evidence="2 3" key="1">
    <citation type="submission" date="2018-11" db="EMBL/GenBank/DDBJ databases">
        <authorList>
            <person name="Kleinhagauer T."/>
            <person name="Glaeser S.P."/>
            <person name="Spergser J."/>
            <person name="Ruckert C."/>
            <person name="Kaempfer P."/>
            <person name="Busse H.-J."/>
        </authorList>
    </citation>
    <scope>NUCLEOTIDE SEQUENCE [LARGE SCALE GENOMIC DNA]</scope>
    <source>
        <strain evidence="2 3">200CH</strain>
    </source>
</reference>
<dbReference type="RefSeq" id="WP_123929798.1">
    <property type="nucleotide sequence ID" value="NZ_CP033896.1"/>
</dbReference>
<dbReference type="AlphaFoldDB" id="A0A3G6J959"/>
<feature type="transmembrane region" description="Helical" evidence="1">
    <location>
        <begin position="285"/>
        <end position="310"/>
    </location>
</feature>
<evidence type="ECO:0000313" key="2">
    <source>
        <dbReference type="EMBL" id="AZA14439.1"/>
    </source>
</evidence>
<name>A0A3G6J959_9CORY</name>
<dbReference type="EMBL" id="CP033896">
    <property type="protein sequence ID" value="AZA14439.1"/>
    <property type="molecule type" value="Genomic_DNA"/>
</dbReference>